<dbReference type="EMBL" id="RDQH01000328">
    <property type="protein sequence ID" value="RXI06703.1"/>
    <property type="molecule type" value="Genomic_DNA"/>
</dbReference>
<dbReference type="AlphaFoldDB" id="A0A498KN21"/>
<sequence length="216" mass="24358">MMGCKPPQARPPPLWDSSAAMDWFGFSQKTTLLQSFDFGSNSMGWKPPPPGGPPLWFSFAKQGFYEFKPSICALCCSNTHEILQCPERKYFPDYVKEHINMRNGSQRCWDDPTFDYYAPNLNKHPNFIWAGTHQPFEQPNVPQSSEDGSATSTFECVKSYDNKLNDEIKEPPTGDSCQKGATAPDDLEISSKSIPTQVHTPHILFHDAAKQPTKLH</sequence>
<name>A0A498KN21_MALDO</name>
<accession>A0A498KN21</accession>
<keyword evidence="3" id="KW-1185">Reference proteome</keyword>
<evidence type="ECO:0000256" key="1">
    <source>
        <dbReference type="SAM" id="MobiDB-lite"/>
    </source>
</evidence>
<comment type="caution">
    <text evidence="2">The sequence shown here is derived from an EMBL/GenBank/DDBJ whole genome shotgun (WGS) entry which is preliminary data.</text>
</comment>
<organism evidence="2 3">
    <name type="scientific">Malus domestica</name>
    <name type="common">Apple</name>
    <name type="synonym">Pyrus malus</name>
    <dbReference type="NCBI Taxonomy" id="3750"/>
    <lineage>
        <taxon>Eukaryota</taxon>
        <taxon>Viridiplantae</taxon>
        <taxon>Streptophyta</taxon>
        <taxon>Embryophyta</taxon>
        <taxon>Tracheophyta</taxon>
        <taxon>Spermatophyta</taxon>
        <taxon>Magnoliopsida</taxon>
        <taxon>eudicotyledons</taxon>
        <taxon>Gunneridae</taxon>
        <taxon>Pentapetalae</taxon>
        <taxon>rosids</taxon>
        <taxon>fabids</taxon>
        <taxon>Rosales</taxon>
        <taxon>Rosaceae</taxon>
        <taxon>Amygdaloideae</taxon>
        <taxon>Maleae</taxon>
        <taxon>Malus</taxon>
    </lineage>
</organism>
<evidence type="ECO:0000313" key="2">
    <source>
        <dbReference type="EMBL" id="RXI06703.1"/>
    </source>
</evidence>
<dbReference type="Proteomes" id="UP000290289">
    <property type="component" value="Chromosome 2"/>
</dbReference>
<feature type="region of interest" description="Disordered" evidence="1">
    <location>
        <begin position="165"/>
        <end position="200"/>
    </location>
</feature>
<evidence type="ECO:0000313" key="3">
    <source>
        <dbReference type="Proteomes" id="UP000290289"/>
    </source>
</evidence>
<protein>
    <submittedName>
        <fullName evidence="2">Uncharacterized protein</fullName>
    </submittedName>
</protein>
<gene>
    <name evidence="2" type="ORF">DVH24_025839</name>
</gene>
<reference evidence="2 3" key="1">
    <citation type="submission" date="2018-10" db="EMBL/GenBank/DDBJ databases">
        <title>A high-quality apple genome assembly.</title>
        <authorList>
            <person name="Hu J."/>
        </authorList>
    </citation>
    <scope>NUCLEOTIDE SEQUENCE [LARGE SCALE GENOMIC DNA]</scope>
    <source>
        <strain evidence="3">cv. HFTH1</strain>
        <tissue evidence="2">Young leaf</tissue>
    </source>
</reference>
<proteinExistence type="predicted"/>
<feature type="compositionally biased region" description="Polar residues" evidence="1">
    <location>
        <begin position="190"/>
        <end position="199"/>
    </location>
</feature>